<evidence type="ECO:0000256" key="2">
    <source>
        <dbReference type="ARBA" id="ARBA00022692"/>
    </source>
</evidence>
<evidence type="ECO:0000256" key="3">
    <source>
        <dbReference type="ARBA" id="ARBA00022989"/>
    </source>
</evidence>
<sequence length="542" mass="58006">MTQSAASPFKTLRSDFPASIVVFLVALPLCLGVALASNAPLFSGIIAGVVGGVVVGFLSGSQLSVSGPAAGLTAIVAAAILKLPSFETFLLGVVLCGILQIIFGFVKGGVIGDYIPSAVIKGMLAAIGLILILKQLPHLVGYDADYEGDESFAQGNNENTFTAIAHAFRAITPLAALIGLVGLLFQIFWEKFTAGKKGFIRLIPAPLVVVLLAVGINLAFSASGNALQNSHLVNIPVASNPSEFVSFFTLPDFAQVVNPEVWITAVTLALVASLESLLSIEAIDDLDPYQRVTNKDRELKAQGVGNIVSGLIGGLPVTSVIVRSSANVNSGAQSKMSTIMHGSMLLLSVALIPVLLNQIPLAALAAILIYTGYKLAKPSLFKMFYKKGWDQFLPFVITIVAILMTDLLKGVAIGIGIGLIFVLRTNFRSAVFVVNDAKNYLFRFRKDVSFLNKPIVKNKLEEVPEGSFVLIDASRADFIDKDVIEVIEDFMVHAPLKDIKVELKKSMYRDQGFAQQFNGNGDSLHKSYMPEAERVLTPEVSH</sequence>
<feature type="domain" description="SLC26A/SulP transporter" evidence="6">
    <location>
        <begin position="12"/>
        <end position="383"/>
    </location>
</feature>
<feature type="transmembrane region" description="Helical" evidence="5">
    <location>
        <begin position="118"/>
        <end position="136"/>
    </location>
</feature>
<organism evidence="7 8">
    <name type="scientific">Cnuella takakiae</name>
    <dbReference type="NCBI Taxonomy" id="1302690"/>
    <lineage>
        <taxon>Bacteria</taxon>
        <taxon>Pseudomonadati</taxon>
        <taxon>Bacteroidota</taxon>
        <taxon>Chitinophagia</taxon>
        <taxon>Chitinophagales</taxon>
        <taxon>Chitinophagaceae</taxon>
        <taxon>Cnuella</taxon>
    </lineage>
</organism>
<dbReference type="InterPro" id="IPR001902">
    <property type="entry name" value="SLC26A/SulP_fam"/>
</dbReference>
<dbReference type="EMBL" id="FQUO01000011">
    <property type="protein sequence ID" value="SHF68338.1"/>
    <property type="molecule type" value="Genomic_DNA"/>
</dbReference>
<dbReference type="OrthoDB" id="9769739at2"/>
<dbReference type="RefSeq" id="WP_073044481.1">
    <property type="nucleotide sequence ID" value="NZ_FQUO01000011.1"/>
</dbReference>
<feature type="transmembrane region" description="Helical" evidence="5">
    <location>
        <begin position="344"/>
        <end position="371"/>
    </location>
</feature>
<feature type="transmembrane region" description="Helical" evidence="5">
    <location>
        <begin position="41"/>
        <end position="58"/>
    </location>
</feature>
<feature type="transmembrane region" description="Helical" evidence="5">
    <location>
        <begin position="167"/>
        <end position="187"/>
    </location>
</feature>
<feature type="transmembrane region" description="Helical" evidence="5">
    <location>
        <begin position="89"/>
        <end position="106"/>
    </location>
</feature>
<dbReference type="GO" id="GO:0055085">
    <property type="term" value="P:transmembrane transport"/>
    <property type="evidence" value="ECO:0007669"/>
    <property type="project" value="InterPro"/>
</dbReference>
<reference evidence="7 8" key="1">
    <citation type="submission" date="2016-11" db="EMBL/GenBank/DDBJ databases">
        <authorList>
            <person name="Jaros S."/>
            <person name="Januszkiewicz K."/>
            <person name="Wedrychowicz H."/>
        </authorList>
    </citation>
    <scope>NUCLEOTIDE SEQUENCE [LARGE SCALE GENOMIC DNA]</scope>
    <source>
        <strain evidence="7 8">DSM 26897</strain>
    </source>
</reference>
<evidence type="ECO:0000256" key="5">
    <source>
        <dbReference type="SAM" id="Phobius"/>
    </source>
</evidence>
<dbReference type="AlphaFoldDB" id="A0A1M5DMT4"/>
<proteinExistence type="predicted"/>
<keyword evidence="8" id="KW-1185">Reference proteome</keyword>
<evidence type="ECO:0000259" key="6">
    <source>
        <dbReference type="Pfam" id="PF00916"/>
    </source>
</evidence>
<dbReference type="GO" id="GO:0016020">
    <property type="term" value="C:membrane"/>
    <property type="evidence" value="ECO:0007669"/>
    <property type="project" value="UniProtKB-SubCell"/>
</dbReference>
<dbReference type="STRING" id="1302690.BUE76_20150"/>
<gene>
    <name evidence="7" type="ORF">SAMN05444008_11110</name>
</gene>
<evidence type="ECO:0000313" key="8">
    <source>
        <dbReference type="Proteomes" id="UP000184368"/>
    </source>
</evidence>
<feature type="transmembrane region" description="Helical" evidence="5">
    <location>
        <begin position="304"/>
        <end position="324"/>
    </location>
</feature>
<feature type="transmembrane region" description="Helical" evidence="5">
    <location>
        <begin position="392"/>
        <end position="423"/>
    </location>
</feature>
<accession>A0A1M5DMT4</accession>
<keyword evidence="2 5" id="KW-0812">Transmembrane</keyword>
<dbReference type="InterPro" id="IPR011547">
    <property type="entry name" value="SLC26A/SulP_dom"/>
</dbReference>
<keyword evidence="3 5" id="KW-1133">Transmembrane helix</keyword>
<feature type="transmembrane region" description="Helical" evidence="5">
    <location>
        <begin position="199"/>
        <end position="220"/>
    </location>
</feature>
<comment type="subcellular location">
    <subcellularLocation>
        <location evidence="1">Membrane</location>
        <topology evidence="1">Multi-pass membrane protein</topology>
    </subcellularLocation>
</comment>
<evidence type="ECO:0000256" key="4">
    <source>
        <dbReference type="ARBA" id="ARBA00023136"/>
    </source>
</evidence>
<evidence type="ECO:0000313" key="7">
    <source>
        <dbReference type="EMBL" id="SHF68338.1"/>
    </source>
</evidence>
<dbReference type="PANTHER" id="PTHR11814">
    <property type="entry name" value="SULFATE TRANSPORTER"/>
    <property type="match status" value="1"/>
</dbReference>
<evidence type="ECO:0000256" key="1">
    <source>
        <dbReference type="ARBA" id="ARBA00004141"/>
    </source>
</evidence>
<protein>
    <submittedName>
        <fullName evidence="7">Sulfate permease, SulP family</fullName>
    </submittedName>
</protein>
<dbReference type="Proteomes" id="UP000184368">
    <property type="component" value="Unassembled WGS sequence"/>
</dbReference>
<feature type="transmembrane region" description="Helical" evidence="5">
    <location>
        <begin position="16"/>
        <end position="35"/>
    </location>
</feature>
<name>A0A1M5DMT4_9BACT</name>
<keyword evidence="4 5" id="KW-0472">Membrane</keyword>
<dbReference type="Pfam" id="PF00916">
    <property type="entry name" value="Sulfate_transp"/>
    <property type="match status" value="1"/>
</dbReference>
<feature type="transmembrane region" description="Helical" evidence="5">
    <location>
        <begin position="261"/>
        <end position="283"/>
    </location>
</feature>